<reference evidence="12" key="1">
    <citation type="submission" date="2020-08" db="EMBL/GenBank/DDBJ databases">
        <title>Plant Genome Project.</title>
        <authorList>
            <person name="Zhang R.-G."/>
        </authorList>
    </citation>
    <scope>NUCLEOTIDE SEQUENCE</scope>
    <source>
        <strain evidence="12">WSP0</strain>
        <tissue evidence="12">Leaf</tissue>
    </source>
</reference>
<dbReference type="CDD" id="cd08760">
    <property type="entry name" value="Cyt_b561_FRRS1_like"/>
    <property type="match status" value="3"/>
</dbReference>
<keyword evidence="2" id="KW-0813">Transport</keyword>
<dbReference type="Gene3D" id="1.20.120.1770">
    <property type="match status" value="3"/>
</dbReference>
<feature type="domain" description="DOMON" evidence="10">
    <location>
        <begin position="404"/>
        <end position="518"/>
    </location>
</feature>
<feature type="domain" description="Cytochrome b561" evidence="11">
    <location>
        <begin position="876"/>
        <end position="1077"/>
    </location>
</feature>
<keyword evidence="6 8" id="KW-1133">Transmembrane helix</keyword>
<evidence type="ECO:0000256" key="2">
    <source>
        <dbReference type="ARBA" id="ARBA00022448"/>
    </source>
</evidence>
<dbReference type="InterPro" id="IPR006593">
    <property type="entry name" value="Cyt_b561/ferric_Rdtase_TM"/>
</dbReference>
<evidence type="ECO:0000313" key="13">
    <source>
        <dbReference type="Proteomes" id="UP000823749"/>
    </source>
</evidence>
<keyword evidence="4 9" id="KW-0732">Signal</keyword>
<evidence type="ECO:0000256" key="6">
    <source>
        <dbReference type="ARBA" id="ARBA00022989"/>
    </source>
</evidence>
<feature type="domain" description="DOMON" evidence="10">
    <location>
        <begin position="756"/>
        <end position="870"/>
    </location>
</feature>
<keyword evidence="7 8" id="KW-0472">Membrane</keyword>
<feature type="transmembrane region" description="Helical" evidence="8">
    <location>
        <begin position="917"/>
        <end position="938"/>
    </location>
</feature>
<evidence type="ECO:0000256" key="1">
    <source>
        <dbReference type="ARBA" id="ARBA00004370"/>
    </source>
</evidence>
<evidence type="ECO:0000259" key="10">
    <source>
        <dbReference type="PROSITE" id="PS50836"/>
    </source>
</evidence>
<name>A0AAV6LAZ1_9ERIC</name>
<dbReference type="PROSITE" id="PS50836">
    <property type="entry name" value="DOMON"/>
    <property type="match status" value="3"/>
</dbReference>
<feature type="transmembrane region" description="Helical" evidence="8">
    <location>
        <begin position="1017"/>
        <end position="1039"/>
    </location>
</feature>
<comment type="subcellular location">
    <subcellularLocation>
        <location evidence="1">Membrane</location>
    </subcellularLocation>
</comment>
<feature type="transmembrane region" description="Helical" evidence="8">
    <location>
        <begin position="1051"/>
        <end position="1071"/>
    </location>
</feature>
<proteinExistence type="predicted"/>
<feature type="domain" description="Cytochrome b561" evidence="11">
    <location>
        <begin position="172"/>
        <end position="378"/>
    </location>
</feature>
<keyword evidence="5" id="KW-0249">Electron transport</keyword>
<comment type="caution">
    <text evidence="12">The sequence shown here is derived from an EMBL/GenBank/DDBJ whole genome shotgun (WGS) entry which is preliminary data.</text>
</comment>
<evidence type="ECO:0000256" key="4">
    <source>
        <dbReference type="ARBA" id="ARBA00022729"/>
    </source>
</evidence>
<dbReference type="SMART" id="SM00664">
    <property type="entry name" value="DoH"/>
    <property type="match status" value="3"/>
</dbReference>
<dbReference type="AlphaFoldDB" id="A0AAV6LAZ1"/>
<feature type="transmembrane region" description="Helical" evidence="8">
    <location>
        <begin position="668"/>
        <end position="689"/>
    </location>
</feature>
<feature type="signal peptide" evidence="9">
    <location>
        <begin position="1"/>
        <end position="23"/>
    </location>
</feature>
<feature type="transmembrane region" description="Helical" evidence="8">
    <location>
        <begin position="359"/>
        <end position="379"/>
    </location>
</feature>
<dbReference type="PANTHER" id="PTHR23130:SF174">
    <property type="entry name" value="CYTOCHROME B561 AND DOMON DOMAIN-CONTAINING PROTEIN"/>
    <property type="match status" value="1"/>
</dbReference>
<feature type="transmembrane region" description="Helical" evidence="8">
    <location>
        <begin position="314"/>
        <end position="339"/>
    </location>
</feature>
<feature type="transmembrane region" description="Helical" evidence="8">
    <location>
        <begin position="566"/>
        <end position="586"/>
    </location>
</feature>
<sequence>MPTQKLVFLFCLLISFFSVPSLALPVAGGSSCSDSVLPNNQVFASCTDLPNLDSFLHWTYTPSASTLHIAYRHSQVSSSSWVAWGINPTSKGMIGTQAIVAYPKPDGTVAVFTSPVDSYGTRLREGNLTFPVSDLSAMFLDNEMVIFATIELPENTTSVNHIWQDGPISGDNLGMHGVSGNHLQSMGNLNVSSGQAFGSHGGNSKTKLKIAHGVLNAVSWGIMMPLGFMAARYLKALGPRADPLWFYTHVSLQLSGYFLGMAGGVTGLVLGGMSSGNHHSCHMGIGSTLFALGLLQISALFVRPAKDHKHRQIWNWFHHLTGYLVLLLSLVNIWVGFTILKPAKGWMIGRTSMPTQKLVFLHCLLISFFSAPSLALSVAGGSSCSDSVFPNNQVFASCTDLPNLDSFLHWTYTPSSSTLHIAYRHSQVSSSSWVAWGINPTSKGMIGTQAIVAYPKPDGTVEVFTSPVNSYGTGLREGNLTFPVSDLSAMFMDNEMVIFATIELPENTTSVNHVWQDGPVSGDNLGMHGVSGNHLQSMGNLNLSSGQAFGSHGGNSKTKLKIAHGVLNAVSWGIMMPLGFMAARYLKALGPRADPLWFYTHVSLQLSGYFLGMAGGATGLVLGGMSSGNHHPCHMGIGSTLFALGLLQISALFMRPSKDHKHRHIWNWFHHLTGYLVLLLSLVNIWVGFTILKPAKGWMIGRTSMPTQKLVFLLCLLISFFSAPSLALSVAGGSSCSDSVFPNNQVFASCTDLPNLDSFLHWTYTPSSSTLHIAYRHSQVSSSSWVAWGINPKSKGMIGTQAIIAYPKPDGTVEVFTSPVDSYGTRLREENLTFPVSDLSAMFMDNEMVIFATIELPENTTSVNHVWQDGPVSGDNLGMHGVSGNYLQSMGNLNLSSGQAFGSHGGNSKTKLKIAHGVLNALSWGIMMPLGFMAARYLKALGPRADPLWFYTHVSLQLSGYFLGMAGGATGLVLGGMSSGNHHPCHMGIGSTLFALGLLQISALFMRPAKDHKHRHIWNWFHHLTGYLVLVLSLVNIRVGFTILKPAKGWMIGYGSISGAIVLTSLILEVWKKMTRDGKITGAQVNATPTSAENSV</sequence>
<feature type="transmembrane region" description="Helical" evidence="8">
    <location>
        <begin position="282"/>
        <end position="302"/>
    </location>
</feature>
<dbReference type="EMBL" id="JACTNZ010000002">
    <property type="protein sequence ID" value="KAG5561192.1"/>
    <property type="molecule type" value="Genomic_DNA"/>
</dbReference>
<evidence type="ECO:0000256" key="5">
    <source>
        <dbReference type="ARBA" id="ARBA00022982"/>
    </source>
</evidence>
<dbReference type="InterPro" id="IPR045265">
    <property type="entry name" value="AIR12_DOMON"/>
</dbReference>
<dbReference type="GO" id="GO:0016020">
    <property type="term" value="C:membrane"/>
    <property type="evidence" value="ECO:0007669"/>
    <property type="project" value="UniProtKB-SubCell"/>
</dbReference>
<dbReference type="SMART" id="SM00665">
    <property type="entry name" value="B561"/>
    <property type="match status" value="3"/>
</dbReference>
<dbReference type="Pfam" id="PF04526">
    <property type="entry name" value="DUF568"/>
    <property type="match status" value="3"/>
</dbReference>
<evidence type="ECO:0000313" key="12">
    <source>
        <dbReference type="EMBL" id="KAG5561192.1"/>
    </source>
</evidence>
<evidence type="ECO:0000256" key="3">
    <source>
        <dbReference type="ARBA" id="ARBA00022692"/>
    </source>
</evidence>
<keyword evidence="13" id="KW-1185">Reference proteome</keyword>
<evidence type="ECO:0000256" key="8">
    <source>
        <dbReference type="SAM" id="Phobius"/>
    </source>
</evidence>
<evidence type="ECO:0000256" key="9">
    <source>
        <dbReference type="SAM" id="SignalP"/>
    </source>
</evidence>
<keyword evidence="3 8" id="KW-0812">Transmembrane</keyword>
<feature type="transmembrane region" description="Helical" evidence="8">
    <location>
        <begin position="950"/>
        <end position="974"/>
    </location>
</feature>
<feature type="domain" description="Cytochrome b561" evidence="11">
    <location>
        <begin position="524"/>
        <end position="730"/>
    </location>
</feature>
<dbReference type="CDD" id="cd09629">
    <property type="entry name" value="DOMON_CIL1_like"/>
    <property type="match status" value="3"/>
</dbReference>
<evidence type="ECO:0008006" key="14">
    <source>
        <dbReference type="Google" id="ProtNLM"/>
    </source>
</evidence>
<feature type="domain" description="DOMON" evidence="10">
    <location>
        <begin position="52"/>
        <end position="166"/>
    </location>
</feature>
<dbReference type="PANTHER" id="PTHR23130">
    <property type="entry name" value="CYTOCHROME B561 AND DOMON DOMAIN-CONTAINING PROTEIN"/>
    <property type="match status" value="1"/>
</dbReference>
<dbReference type="PROSITE" id="PS51257">
    <property type="entry name" value="PROKAR_LIPOPROTEIN"/>
    <property type="match status" value="1"/>
</dbReference>
<dbReference type="InterPro" id="IPR005018">
    <property type="entry name" value="DOMON_domain"/>
</dbReference>
<accession>A0AAV6LAZ1</accession>
<evidence type="ECO:0000256" key="7">
    <source>
        <dbReference type="ARBA" id="ARBA00023136"/>
    </source>
</evidence>
<feature type="transmembrane region" description="Helical" evidence="8">
    <location>
        <begin position="246"/>
        <end position="270"/>
    </location>
</feature>
<protein>
    <recommendedName>
        <fullName evidence="14">Cytochrome b561 and DOMON domain-containing protein</fullName>
    </recommendedName>
</protein>
<feature type="transmembrane region" description="Helical" evidence="8">
    <location>
        <begin position="710"/>
        <end position="731"/>
    </location>
</feature>
<feature type="transmembrane region" description="Helical" evidence="8">
    <location>
        <begin position="606"/>
        <end position="625"/>
    </location>
</feature>
<gene>
    <name evidence="12" type="ORF">RHGRI_004272</name>
</gene>
<feature type="transmembrane region" description="Helical" evidence="8">
    <location>
        <begin position="213"/>
        <end position="234"/>
    </location>
</feature>
<evidence type="ECO:0000259" key="11">
    <source>
        <dbReference type="PROSITE" id="PS50939"/>
    </source>
</evidence>
<dbReference type="PROSITE" id="PS50939">
    <property type="entry name" value="CYTOCHROME_B561"/>
    <property type="match status" value="3"/>
</dbReference>
<organism evidence="12 13">
    <name type="scientific">Rhododendron griersonianum</name>
    <dbReference type="NCBI Taxonomy" id="479676"/>
    <lineage>
        <taxon>Eukaryota</taxon>
        <taxon>Viridiplantae</taxon>
        <taxon>Streptophyta</taxon>
        <taxon>Embryophyta</taxon>
        <taxon>Tracheophyta</taxon>
        <taxon>Spermatophyta</taxon>
        <taxon>Magnoliopsida</taxon>
        <taxon>eudicotyledons</taxon>
        <taxon>Gunneridae</taxon>
        <taxon>Pentapetalae</taxon>
        <taxon>asterids</taxon>
        <taxon>Ericales</taxon>
        <taxon>Ericaceae</taxon>
        <taxon>Ericoideae</taxon>
        <taxon>Rhodoreae</taxon>
        <taxon>Rhododendron</taxon>
    </lineage>
</organism>
<dbReference type="Proteomes" id="UP000823749">
    <property type="component" value="Chromosome 2"/>
</dbReference>
<feature type="transmembrane region" description="Helical" evidence="8">
    <location>
        <begin position="637"/>
        <end position="656"/>
    </location>
</feature>
<feature type="chain" id="PRO_5043899402" description="Cytochrome b561 and DOMON domain-containing protein" evidence="9">
    <location>
        <begin position="24"/>
        <end position="1096"/>
    </location>
</feature>
<feature type="transmembrane region" description="Helical" evidence="8">
    <location>
        <begin position="986"/>
        <end position="1005"/>
    </location>
</feature>